<sequence length="149" mass="16182">MSTENNPRLDFFRSQIGNNLIQSPSPLGRWLNGTLKDVQHGTMTVEVTVRQDMTNPLGTLHGGAAAAIMDDLVGMMVFGLGREYGYTSVNLNCDFLNAARIGDVLTAHAHVVRAGKNVIHCEARINNLEGKIVAKCSTNMIQTGVKLPF</sequence>
<dbReference type="SUPFAM" id="SSF54637">
    <property type="entry name" value="Thioesterase/thiol ester dehydrase-isomerase"/>
    <property type="match status" value="1"/>
</dbReference>
<dbReference type="GO" id="GO:0047617">
    <property type="term" value="F:fatty acyl-CoA hydrolase activity"/>
    <property type="evidence" value="ECO:0007669"/>
    <property type="project" value="InterPro"/>
</dbReference>
<organism evidence="4 5">
    <name type="scientific">Runella rosea</name>
    <dbReference type="NCBI Taxonomy" id="2259595"/>
    <lineage>
        <taxon>Bacteria</taxon>
        <taxon>Pseudomonadati</taxon>
        <taxon>Bacteroidota</taxon>
        <taxon>Cytophagia</taxon>
        <taxon>Cytophagales</taxon>
        <taxon>Spirosomataceae</taxon>
        <taxon>Runella</taxon>
    </lineage>
</organism>
<proteinExistence type="inferred from homology"/>
<dbReference type="Pfam" id="PF03061">
    <property type="entry name" value="4HBT"/>
    <property type="match status" value="1"/>
</dbReference>
<evidence type="ECO:0000256" key="1">
    <source>
        <dbReference type="ARBA" id="ARBA00008324"/>
    </source>
</evidence>
<protein>
    <submittedName>
        <fullName evidence="4">PaaI family thioesterase</fullName>
    </submittedName>
</protein>
<name>A0A344TSA1_9BACT</name>
<dbReference type="InterPro" id="IPR006683">
    <property type="entry name" value="Thioestr_dom"/>
</dbReference>
<keyword evidence="5" id="KW-1185">Reference proteome</keyword>
<dbReference type="OrthoDB" id="32575at2"/>
<dbReference type="InterPro" id="IPR029069">
    <property type="entry name" value="HotDog_dom_sf"/>
</dbReference>
<accession>A0A344TSA1</accession>
<evidence type="ECO:0000256" key="2">
    <source>
        <dbReference type="ARBA" id="ARBA00022801"/>
    </source>
</evidence>
<dbReference type="KEGG" id="run:DR864_13255"/>
<dbReference type="NCBIfam" id="TIGR00369">
    <property type="entry name" value="unchar_dom_1"/>
    <property type="match status" value="1"/>
</dbReference>
<feature type="domain" description="Thioesterase" evidence="3">
    <location>
        <begin position="58"/>
        <end position="133"/>
    </location>
</feature>
<keyword evidence="2" id="KW-0378">Hydrolase</keyword>
<reference evidence="4 5" key="1">
    <citation type="submission" date="2018-07" db="EMBL/GenBank/DDBJ databases">
        <title>Genome sequencing of Runella.</title>
        <authorList>
            <person name="Baek M.-G."/>
            <person name="Yi H."/>
        </authorList>
    </citation>
    <scope>NUCLEOTIDE SEQUENCE [LARGE SCALE GENOMIC DNA]</scope>
    <source>
        <strain evidence="4 5">HYN0085</strain>
    </source>
</reference>
<dbReference type="InterPro" id="IPR039298">
    <property type="entry name" value="ACOT13"/>
</dbReference>
<evidence type="ECO:0000313" key="4">
    <source>
        <dbReference type="EMBL" id="AXE21522.1"/>
    </source>
</evidence>
<dbReference type="PANTHER" id="PTHR21660">
    <property type="entry name" value="THIOESTERASE SUPERFAMILY MEMBER-RELATED"/>
    <property type="match status" value="1"/>
</dbReference>
<dbReference type="AlphaFoldDB" id="A0A344TSA1"/>
<dbReference type="CDD" id="cd03443">
    <property type="entry name" value="PaaI_thioesterase"/>
    <property type="match status" value="1"/>
</dbReference>
<dbReference type="Proteomes" id="UP000251993">
    <property type="component" value="Chromosome"/>
</dbReference>
<dbReference type="Gene3D" id="3.10.129.10">
    <property type="entry name" value="Hotdog Thioesterase"/>
    <property type="match status" value="1"/>
</dbReference>
<dbReference type="EMBL" id="CP030850">
    <property type="protein sequence ID" value="AXE21522.1"/>
    <property type="molecule type" value="Genomic_DNA"/>
</dbReference>
<evidence type="ECO:0000313" key="5">
    <source>
        <dbReference type="Proteomes" id="UP000251993"/>
    </source>
</evidence>
<dbReference type="PANTHER" id="PTHR21660:SF1">
    <property type="entry name" value="ACYL-COENZYME A THIOESTERASE 13"/>
    <property type="match status" value="1"/>
</dbReference>
<dbReference type="RefSeq" id="WP_114070265.1">
    <property type="nucleotide sequence ID" value="NZ_CP030850.1"/>
</dbReference>
<gene>
    <name evidence="4" type="ORF">DR864_13255</name>
</gene>
<dbReference type="InterPro" id="IPR003736">
    <property type="entry name" value="PAAI_dom"/>
</dbReference>
<evidence type="ECO:0000259" key="3">
    <source>
        <dbReference type="Pfam" id="PF03061"/>
    </source>
</evidence>
<comment type="similarity">
    <text evidence="1">Belongs to the thioesterase PaaI family.</text>
</comment>